<accession>A0AAQ3L766</accession>
<feature type="chain" id="PRO_5042827704" evidence="1">
    <location>
        <begin position="25"/>
        <end position="440"/>
    </location>
</feature>
<reference evidence="2 3" key="1">
    <citation type="submission" date="2023-10" db="EMBL/GenBank/DDBJ databases">
        <title>Rubellicoccus peritrichatus gen. nov., sp. nov., isolated from an algae of coral reef tank.</title>
        <authorList>
            <person name="Luo J."/>
        </authorList>
    </citation>
    <scope>NUCLEOTIDE SEQUENCE [LARGE SCALE GENOMIC DNA]</scope>
    <source>
        <strain evidence="2 3">CR14</strain>
    </source>
</reference>
<evidence type="ECO:0000256" key="1">
    <source>
        <dbReference type="SAM" id="SignalP"/>
    </source>
</evidence>
<dbReference type="PROSITE" id="PS51257">
    <property type="entry name" value="PROKAR_LIPOPROTEIN"/>
    <property type="match status" value="1"/>
</dbReference>
<dbReference type="EMBL" id="CP136920">
    <property type="protein sequence ID" value="WOO40844.1"/>
    <property type="molecule type" value="Genomic_DNA"/>
</dbReference>
<protein>
    <submittedName>
        <fullName evidence="2">SGNH/GDSL hydrolase family protein</fullName>
    </submittedName>
</protein>
<dbReference type="KEGG" id="puo:RZN69_19650"/>
<name>A0AAQ3L766_9BACT</name>
<feature type="signal peptide" evidence="1">
    <location>
        <begin position="1"/>
        <end position="24"/>
    </location>
</feature>
<evidence type="ECO:0000313" key="3">
    <source>
        <dbReference type="Proteomes" id="UP001304300"/>
    </source>
</evidence>
<evidence type="ECO:0000313" key="2">
    <source>
        <dbReference type="EMBL" id="WOO40844.1"/>
    </source>
</evidence>
<dbReference type="InterPro" id="IPR036514">
    <property type="entry name" value="SGNH_hydro_sf"/>
</dbReference>
<dbReference type="SUPFAM" id="SSF52266">
    <property type="entry name" value="SGNH hydrolase"/>
    <property type="match status" value="2"/>
</dbReference>
<gene>
    <name evidence="2" type="ORF">RZN69_19650</name>
</gene>
<dbReference type="AlphaFoldDB" id="A0AAQ3L766"/>
<sequence length="440" mass="48778">MKTKFIYFAFSCLFAASMSCVAVAQEDDKDQEQQITVHRPENEDPSLKNVLLLGDDVMFAYEQELVGLIGDKANCTFISMPQGASPDWDAFSEEYIQGLGWDVIHFSYGRELMLHVDADGHPVEEANDGMPLGDKAEVWGIYESLIKTLGESDAFLIGCTTTPVRGNMSGYAGDVDWTYGSRFKQLLGPNGVKINDLADYTRTRRNEMVRQNSNLPTDIGEQLMAEQVANNILEAFNEGQNPDRPRILIVGDSIVGGYYGATRNLFGGSAAVYSGGTTYNDPNPNWKKIVDQYIKKGGDRGWDVIQFNWGLHAVKYVDENNKGSEPGKPGAHIQFTPEEYVENLEAFVNELKRTGATLVFATTTPIPKGSPGSIRYLDLEEYNGPAKAIMGKHGILVNDLYSFAMPRLEEIQIKDNVHFHAQGSEELAKQNYSVLAPLLD</sequence>
<dbReference type="RefSeq" id="WP_317833067.1">
    <property type="nucleotide sequence ID" value="NZ_CP136920.1"/>
</dbReference>
<organism evidence="2 3">
    <name type="scientific">Rubellicoccus peritrichatus</name>
    <dbReference type="NCBI Taxonomy" id="3080537"/>
    <lineage>
        <taxon>Bacteria</taxon>
        <taxon>Pseudomonadati</taxon>
        <taxon>Verrucomicrobiota</taxon>
        <taxon>Opitutia</taxon>
        <taxon>Puniceicoccales</taxon>
        <taxon>Cerasicoccaceae</taxon>
        <taxon>Rubellicoccus</taxon>
    </lineage>
</organism>
<dbReference type="GO" id="GO:0016788">
    <property type="term" value="F:hydrolase activity, acting on ester bonds"/>
    <property type="evidence" value="ECO:0007669"/>
    <property type="project" value="UniProtKB-ARBA"/>
</dbReference>
<keyword evidence="2" id="KW-0378">Hydrolase</keyword>
<dbReference type="Proteomes" id="UP001304300">
    <property type="component" value="Chromosome"/>
</dbReference>
<dbReference type="CDD" id="cd00229">
    <property type="entry name" value="SGNH_hydrolase"/>
    <property type="match status" value="1"/>
</dbReference>
<proteinExistence type="predicted"/>
<keyword evidence="1" id="KW-0732">Signal</keyword>
<keyword evidence="3" id="KW-1185">Reference proteome</keyword>
<dbReference type="Gene3D" id="3.40.50.1110">
    <property type="entry name" value="SGNH hydrolase"/>
    <property type="match status" value="2"/>
</dbReference>